<name>A0A1X7RF36_ZYMT9</name>
<proteinExistence type="predicted"/>
<keyword evidence="2" id="KW-1185">Reference proteome</keyword>
<evidence type="ECO:0000313" key="1">
    <source>
        <dbReference type="EMBL" id="SMQ46018.1"/>
    </source>
</evidence>
<organism evidence="1 2">
    <name type="scientific">Zymoseptoria tritici (strain ST99CH_3D7)</name>
    <dbReference type="NCBI Taxonomy" id="1276538"/>
    <lineage>
        <taxon>Eukaryota</taxon>
        <taxon>Fungi</taxon>
        <taxon>Dikarya</taxon>
        <taxon>Ascomycota</taxon>
        <taxon>Pezizomycotina</taxon>
        <taxon>Dothideomycetes</taxon>
        <taxon>Dothideomycetidae</taxon>
        <taxon>Mycosphaerellales</taxon>
        <taxon>Mycosphaerellaceae</taxon>
        <taxon>Zymoseptoria</taxon>
    </lineage>
</organism>
<dbReference type="Proteomes" id="UP000215127">
    <property type="component" value="Chromosome 1"/>
</dbReference>
<dbReference type="AlphaFoldDB" id="A0A1X7RF36"/>
<evidence type="ECO:0000313" key="2">
    <source>
        <dbReference type="Proteomes" id="UP000215127"/>
    </source>
</evidence>
<dbReference type="EMBL" id="LT853692">
    <property type="protein sequence ID" value="SMQ46018.1"/>
    <property type="molecule type" value="Genomic_DNA"/>
</dbReference>
<protein>
    <submittedName>
        <fullName evidence="1">Uncharacterized protein</fullName>
    </submittedName>
</protein>
<sequence>MATNENNESGLPEEILINILSYHLLPSAIIIGRQRYEDVNVPRGPIIKDGMIKSYSDNDLHTGACMHQHEEWRLRLRTLSASAKTSRQFHRLTITLLYQVYPGQILVKPDLFLRSLKERPDLALLVKELVLDPWDAFNVSKDFTAAFNALMIRSRDGAKFRVNAMREKVVEMLRSDLAMVPELESIHIDTPLELGRDFERFGWGCDRVVGDEMVVRPSIAGDSLMKPEVKRVWENLQKERAMKISVVLRRKRGRITT</sequence>
<gene>
    <name evidence="1" type="ORF">ZT3D7_G1163</name>
</gene>
<reference evidence="1 2" key="1">
    <citation type="submission" date="2016-06" db="EMBL/GenBank/DDBJ databases">
        <authorList>
            <person name="Kjaerup R.B."/>
            <person name="Dalgaard T.S."/>
            <person name="Juul-Madsen H.R."/>
        </authorList>
    </citation>
    <scope>NUCLEOTIDE SEQUENCE [LARGE SCALE GENOMIC DNA]</scope>
</reference>
<accession>A0A1X7RF36</accession>